<dbReference type="EMBL" id="JAHQIW010000803">
    <property type="protein sequence ID" value="KAJ1350126.1"/>
    <property type="molecule type" value="Genomic_DNA"/>
</dbReference>
<organism evidence="1 2">
    <name type="scientific">Parelaphostrongylus tenuis</name>
    <name type="common">Meningeal worm</name>
    <dbReference type="NCBI Taxonomy" id="148309"/>
    <lineage>
        <taxon>Eukaryota</taxon>
        <taxon>Metazoa</taxon>
        <taxon>Ecdysozoa</taxon>
        <taxon>Nematoda</taxon>
        <taxon>Chromadorea</taxon>
        <taxon>Rhabditida</taxon>
        <taxon>Rhabditina</taxon>
        <taxon>Rhabditomorpha</taxon>
        <taxon>Strongyloidea</taxon>
        <taxon>Metastrongylidae</taxon>
        <taxon>Parelaphostrongylus</taxon>
    </lineage>
</organism>
<comment type="caution">
    <text evidence="1">The sequence shown here is derived from an EMBL/GenBank/DDBJ whole genome shotgun (WGS) entry which is preliminary data.</text>
</comment>
<gene>
    <name evidence="1" type="ORF">KIN20_005845</name>
</gene>
<dbReference type="Proteomes" id="UP001196413">
    <property type="component" value="Unassembled WGS sequence"/>
</dbReference>
<protein>
    <submittedName>
        <fullName evidence="1">Uncharacterized protein</fullName>
    </submittedName>
</protein>
<keyword evidence="2" id="KW-1185">Reference proteome</keyword>
<evidence type="ECO:0000313" key="1">
    <source>
        <dbReference type="EMBL" id="KAJ1350126.1"/>
    </source>
</evidence>
<evidence type="ECO:0000313" key="2">
    <source>
        <dbReference type="Proteomes" id="UP001196413"/>
    </source>
</evidence>
<reference evidence="1" key="1">
    <citation type="submission" date="2021-06" db="EMBL/GenBank/DDBJ databases">
        <title>Parelaphostrongylus tenuis whole genome reference sequence.</title>
        <authorList>
            <person name="Garwood T.J."/>
            <person name="Larsen P.A."/>
            <person name="Fountain-Jones N.M."/>
            <person name="Garbe J.R."/>
            <person name="Macchietto M.G."/>
            <person name="Kania S.A."/>
            <person name="Gerhold R.W."/>
            <person name="Richards J.E."/>
            <person name="Wolf T.M."/>
        </authorList>
    </citation>
    <scope>NUCLEOTIDE SEQUENCE</scope>
    <source>
        <strain evidence="1">MNPRO001-30</strain>
        <tissue evidence="1">Meninges</tissue>
    </source>
</reference>
<name>A0AAD5QKJ0_PARTN</name>
<dbReference type="AlphaFoldDB" id="A0AAD5QKJ0"/>
<sequence length="73" mass="8382">MEVTTNERFEYSSIFKFPNWYSFSRYSKSVQVSFTIVRGSVATSTTSSAVIDRSKQTNVYGIPDSAHRNIFKE</sequence>
<accession>A0AAD5QKJ0</accession>
<proteinExistence type="predicted"/>